<feature type="domain" description="4Fe-4S ferredoxin-type" evidence="8">
    <location>
        <begin position="270"/>
        <end position="299"/>
    </location>
</feature>
<feature type="transmembrane region" description="Helical" evidence="7">
    <location>
        <begin position="164"/>
        <end position="183"/>
    </location>
</feature>
<dbReference type="GeneID" id="98614079"/>
<dbReference type="InterPro" id="IPR014116">
    <property type="entry name" value="Cyt_c_oxidase_cbb3_FixG"/>
</dbReference>
<evidence type="ECO:0000256" key="5">
    <source>
        <dbReference type="ARBA" id="ARBA00023004"/>
    </source>
</evidence>
<evidence type="ECO:0000313" key="9">
    <source>
        <dbReference type="EMBL" id="MDO6424519.1"/>
    </source>
</evidence>
<dbReference type="InterPro" id="IPR017896">
    <property type="entry name" value="4Fe4S_Fe-S-bd"/>
</dbReference>
<keyword evidence="7" id="KW-0812">Transmembrane</keyword>
<dbReference type="InterPro" id="IPR009051">
    <property type="entry name" value="Helical_ferredxn"/>
</dbReference>
<keyword evidence="7" id="KW-1133">Transmembrane helix</keyword>
<dbReference type="GO" id="GO:0046872">
    <property type="term" value="F:metal ion binding"/>
    <property type="evidence" value="ECO:0007669"/>
    <property type="project" value="UniProtKB-KW"/>
</dbReference>
<feature type="transmembrane region" description="Helical" evidence="7">
    <location>
        <begin position="209"/>
        <end position="227"/>
    </location>
</feature>
<dbReference type="PANTHER" id="PTHR30176">
    <property type="entry name" value="FERREDOXIN-TYPE PROTEIN NAPH"/>
    <property type="match status" value="1"/>
</dbReference>
<dbReference type="InterPro" id="IPR032879">
    <property type="entry name" value="FixG_C"/>
</dbReference>
<dbReference type="GO" id="GO:0005886">
    <property type="term" value="C:plasma membrane"/>
    <property type="evidence" value="ECO:0007669"/>
    <property type="project" value="TreeGrafter"/>
</dbReference>
<dbReference type="Pfam" id="PF13746">
    <property type="entry name" value="Fer4_18"/>
    <property type="match status" value="1"/>
</dbReference>
<keyword evidence="7" id="KW-0472">Membrane</keyword>
<evidence type="ECO:0000256" key="1">
    <source>
        <dbReference type="ARBA" id="ARBA00022448"/>
    </source>
</evidence>
<sequence length="484" mass="55320">MAETPSNSDSSAEEKAKIKYVDLYEAENKIYTRKITGFYQAIRRYTGLPLIAGYLLLPWLMIEGHPAVLFDLPERKFHILWLTFWPQDFMLLAWLLIISAFSLFTVTVMFGRVWCGFTCPQTVWTLMFISVEHFFEGDRNKQIKLDKQGWSLEKILRKGGKHTVWVLIALITGLTFVGYFVPIRELISGLIPHQNATTGMLVVDAHPAAIFWTIFFTGMTYLNAGWLREQVCKYMCPYARFQSVMYDKDTLAVHYDASRGETRGPRKMKEDPKQKGLGDCIDCSWCVQVCPVDIDIRDGLQFECINCGLCVDACNAVMDKMEYPRGLIRFASEDELENGKTKFFRPRLFGYALGVVLMIGAFIGAIIIRTPLSVDVARDRGARLYRISNDQVQNVYTVKINNMSQEAHEYDIQVSGDYPFRLHHYMEVELEAGEVFTIPLRVSVERAQLDVEKTDLTFKITSKTDPLLTATEESPFIGPAVKSK</sequence>
<feature type="transmembrane region" description="Helical" evidence="7">
    <location>
        <begin position="89"/>
        <end position="110"/>
    </location>
</feature>
<evidence type="ECO:0000256" key="7">
    <source>
        <dbReference type="SAM" id="Phobius"/>
    </source>
</evidence>
<dbReference type="SUPFAM" id="SSF54862">
    <property type="entry name" value="4Fe-4S ferredoxins"/>
    <property type="match status" value="1"/>
</dbReference>
<dbReference type="InterPro" id="IPR051684">
    <property type="entry name" value="Electron_Trans/Redox"/>
</dbReference>
<protein>
    <submittedName>
        <fullName evidence="9">Cytochrome c oxidase accessory protein CcoG</fullName>
    </submittedName>
</protein>
<dbReference type="InterPro" id="IPR013783">
    <property type="entry name" value="Ig-like_fold"/>
</dbReference>
<comment type="caution">
    <text evidence="9">The sequence shown here is derived from an EMBL/GenBank/DDBJ whole genome shotgun (WGS) entry which is preliminary data.</text>
</comment>
<dbReference type="PROSITE" id="PS00198">
    <property type="entry name" value="4FE4S_FER_1"/>
    <property type="match status" value="1"/>
</dbReference>
<dbReference type="Gene3D" id="1.10.1060.10">
    <property type="entry name" value="Alpha-helical ferredoxin"/>
    <property type="match status" value="1"/>
</dbReference>
<organism evidence="9 10">
    <name type="scientific">Saccharophagus degradans</name>
    <dbReference type="NCBI Taxonomy" id="86304"/>
    <lineage>
        <taxon>Bacteria</taxon>
        <taxon>Pseudomonadati</taxon>
        <taxon>Pseudomonadota</taxon>
        <taxon>Gammaproteobacteria</taxon>
        <taxon>Cellvibrionales</taxon>
        <taxon>Cellvibrionaceae</taxon>
        <taxon>Saccharophagus</taxon>
    </lineage>
</organism>
<evidence type="ECO:0000259" key="8">
    <source>
        <dbReference type="PROSITE" id="PS51379"/>
    </source>
</evidence>
<evidence type="ECO:0000256" key="2">
    <source>
        <dbReference type="ARBA" id="ARBA00022485"/>
    </source>
</evidence>
<reference evidence="9" key="1">
    <citation type="submission" date="2023-07" db="EMBL/GenBank/DDBJ databases">
        <title>Genome content predicts the carbon catabolic preferences of heterotrophic bacteria.</title>
        <authorList>
            <person name="Gralka M."/>
        </authorList>
    </citation>
    <scope>NUCLEOTIDE SEQUENCE</scope>
    <source>
        <strain evidence="9">I3M17_2</strain>
    </source>
</reference>
<gene>
    <name evidence="9" type="primary">ccoG</name>
    <name evidence="9" type="ORF">Q4521_18675</name>
</gene>
<feature type="transmembrane region" description="Helical" evidence="7">
    <location>
        <begin position="48"/>
        <end position="69"/>
    </location>
</feature>
<evidence type="ECO:0000313" key="10">
    <source>
        <dbReference type="Proteomes" id="UP001169760"/>
    </source>
</evidence>
<keyword evidence="5" id="KW-0408">Iron</keyword>
<accession>A0AAW7XDQ3</accession>
<dbReference type="GO" id="GO:0051539">
    <property type="term" value="F:4 iron, 4 sulfur cluster binding"/>
    <property type="evidence" value="ECO:0007669"/>
    <property type="project" value="UniProtKB-KW"/>
</dbReference>
<dbReference type="RefSeq" id="WP_011468895.1">
    <property type="nucleotide sequence ID" value="NZ_CP123764.1"/>
</dbReference>
<dbReference type="Gene3D" id="2.60.40.10">
    <property type="entry name" value="Immunoglobulins"/>
    <property type="match status" value="1"/>
</dbReference>
<keyword evidence="3" id="KW-0479">Metal-binding</keyword>
<dbReference type="PROSITE" id="PS51379">
    <property type="entry name" value="4FE4S_FER_2"/>
    <property type="match status" value="1"/>
</dbReference>
<keyword evidence="4" id="KW-0249">Electron transport</keyword>
<evidence type="ECO:0000256" key="4">
    <source>
        <dbReference type="ARBA" id="ARBA00022982"/>
    </source>
</evidence>
<dbReference type="InterPro" id="IPR017900">
    <property type="entry name" value="4Fe4S_Fe_S_CS"/>
</dbReference>
<keyword evidence="1" id="KW-0813">Transport</keyword>
<keyword evidence="6" id="KW-0411">Iron-sulfur</keyword>
<evidence type="ECO:0000256" key="3">
    <source>
        <dbReference type="ARBA" id="ARBA00022723"/>
    </source>
</evidence>
<evidence type="ECO:0000256" key="6">
    <source>
        <dbReference type="ARBA" id="ARBA00023014"/>
    </source>
</evidence>
<dbReference type="EMBL" id="JAUOPB010000015">
    <property type="protein sequence ID" value="MDO6424519.1"/>
    <property type="molecule type" value="Genomic_DNA"/>
</dbReference>
<dbReference type="AlphaFoldDB" id="A0AAW7XDQ3"/>
<dbReference type="Proteomes" id="UP001169760">
    <property type="component" value="Unassembled WGS sequence"/>
</dbReference>
<keyword evidence="2" id="KW-0004">4Fe-4S</keyword>
<dbReference type="NCBIfam" id="TIGR02745">
    <property type="entry name" value="ccoG_rdxA_fixG"/>
    <property type="match status" value="1"/>
</dbReference>
<dbReference type="Pfam" id="PF11614">
    <property type="entry name" value="FixG_C"/>
    <property type="match status" value="1"/>
</dbReference>
<dbReference type="PANTHER" id="PTHR30176:SF3">
    <property type="entry name" value="FERREDOXIN-TYPE PROTEIN NAPH"/>
    <property type="match status" value="1"/>
</dbReference>
<feature type="transmembrane region" description="Helical" evidence="7">
    <location>
        <begin position="348"/>
        <end position="368"/>
    </location>
</feature>
<proteinExistence type="predicted"/>
<name>A0AAW7XDQ3_9GAMM</name>